<dbReference type="Proteomes" id="UP001183420">
    <property type="component" value="Unassembled WGS sequence"/>
</dbReference>
<reference evidence="2" key="1">
    <citation type="submission" date="2023-07" db="EMBL/GenBank/DDBJ databases">
        <title>30 novel species of actinomycetes from the DSMZ collection.</title>
        <authorList>
            <person name="Nouioui I."/>
        </authorList>
    </citation>
    <scope>NUCLEOTIDE SEQUENCE [LARGE SCALE GENOMIC DNA]</scope>
    <source>
        <strain evidence="2">DSM 44918</strain>
    </source>
</reference>
<name>A0ABU2LRA8_9ACTN</name>
<dbReference type="RefSeq" id="WP_311599845.1">
    <property type="nucleotide sequence ID" value="NZ_JAVREM010000021.1"/>
</dbReference>
<dbReference type="SUPFAM" id="SSF48452">
    <property type="entry name" value="TPR-like"/>
    <property type="match status" value="1"/>
</dbReference>
<gene>
    <name evidence="1" type="ORF">RNC47_17450</name>
</gene>
<evidence type="ECO:0000313" key="1">
    <source>
        <dbReference type="EMBL" id="MDT0320122.1"/>
    </source>
</evidence>
<dbReference type="Gene3D" id="1.25.40.10">
    <property type="entry name" value="Tetratricopeptide repeat domain"/>
    <property type="match status" value="1"/>
</dbReference>
<dbReference type="InterPro" id="IPR011990">
    <property type="entry name" value="TPR-like_helical_dom_sf"/>
</dbReference>
<sequence>MDPHNEVVGLCVAGMAAEAEGERDRARELFERAWAAAGDDYERCVAAHYVARHQDTPEETLRWNEECLRLADAVGDERVAGFYASLHLNIARAHRTSGRAEPAREHFALAALHVDALPEGQYREWIRFAVARGLGAQAAGAGFVELDALVERWRERGELTALALVLPVRLGDLGTPEDGERLVTALRMLHASGWLPEAERAELGRVIGSLAGRAR</sequence>
<organism evidence="1 2">
    <name type="scientific">Streptomyces millisiae</name>
    <dbReference type="NCBI Taxonomy" id="3075542"/>
    <lineage>
        <taxon>Bacteria</taxon>
        <taxon>Bacillati</taxon>
        <taxon>Actinomycetota</taxon>
        <taxon>Actinomycetes</taxon>
        <taxon>Kitasatosporales</taxon>
        <taxon>Streptomycetaceae</taxon>
        <taxon>Streptomyces</taxon>
    </lineage>
</organism>
<protein>
    <recommendedName>
        <fullName evidence="3">Tetratricopeptide repeat protein</fullName>
    </recommendedName>
</protein>
<keyword evidence="2" id="KW-1185">Reference proteome</keyword>
<accession>A0ABU2LRA8</accession>
<proteinExistence type="predicted"/>
<dbReference type="EMBL" id="JAVREM010000021">
    <property type="protein sequence ID" value="MDT0320122.1"/>
    <property type="molecule type" value="Genomic_DNA"/>
</dbReference>
<comment type="caution">
    <text evidence="1">The sequence shown here is derived from an EMBL/GenBank/DDBJ whole genome shotgun (WGS) entry which is preliminary data.</text>
</comment>
<evidence type="ECO:0000313" key="2">
    <source>
        <dbReference type="Proteomes" id="UP001183420"/>
    </source>
</evidence>
<evidence type="ECO:0008006" key="3">
    <source>
        <dbReference type="Google" id="ProtNLM"/>
    </source>
</evidence>